<evidence type="ECO:0000313" key="5">
    <source>
        <dbReference type="Proteomes" id="UP001242732"/>
    </source>
</evidence>
<gene>
    <name evidence="4" type="ORF">QRO08_16415</name>
</gene>
<dbReference type="Proteomes" id="UP001242732">
    <property type="component" value="Chromosome"/>
</dbReference>
<reference evidence="4 5" key="1">
    <citation type="submission" date="2023-06" db="EMBL/GenBank/DDBJ databases">
        <authorList>
            <person name="Ham H."/>
            <person name="Park D.S."/>
        </authorList>
    </citation>
    <scope>NUCLEOTIDE SEQUENCE [LARGE SCALE GENOMIC DNA]</scope>
    <source>
        <strain evidence="4 5">KACC 17005</strain>
    </source>
</reference>
<dbReference type="Gene3D" id="1.10.443.10">
    <property type="entry name" value="Intergrase catalytic core"/>
    <property type="match status" value="1"/>
</dbReference>
<name>A0ABY9AKP5_PARCI</name>
<dbReference type="PROSITE" id="PS51898">
    <property type="entry name" value="TYR_RECOMBINASE"/>
    <property type="match status" value="1"/>
</dbReference>
<accession>A0ABY9AKP5</accession>
<organism evidence="4 5">
    <name type="scientific">Paracidovorax citrulli</name>
    <name type="common">Acidovorax citrulli</name>
    <dbReference type="NCBI Taxonomy" id="80869"/>
    <lineage>
        <taxon>Bacteria</taxon>
        <taxon>Pseudomonadati</taxon>
        <taxon>Pseudomonadota</taxon>
        <taxon>Betaproteobacteria</taxon>
        <taxon>Burkholderiales</taxon>
        <taxon>Comamonadaceae</taxon>
        <taxon>Paracidovorax</taxon>
    </lineage>
</organism>
<dbReference type="PANTHER" id="PTHR30349:SF94">
    <property type="entry name" value="INTEGRASE_RECOMBINASE HI_1414-RELATED"/>
    <property type="match status" value="1"/>
</dbReference>
<dbReference type="GeneID" id="79791293"/>
<proteinExistence type="predicted"/>
<evidence type="ECO:0000256" key="1">
    <source>
        <dbReference type="ARBA" id="ARBA00022908"/>
    </source>
</evidence>
<protein>
    <submittedName>
        <fullName evidence="4">Site-specific integrase</fullName>
    </submittedName>
</protein>
<feature type="domain" description="Tyr recombinase" evidence="3">
    <location>
        <begin position="176"/>
        <end position="372"/>
    </location>
</feature>
<dbReference type="CDD" id="cd00796">
    <property type="entry name" value="INT_Rci_Hp1_C"/>
    <property type="match status" value="1"/>
</dbReference>
<evidence type="ECO:0000313" key="4">
    <source>
        <dbReference type="EMBL" id="WIY47413.1"/>
    </source>
</evidence>
<dbReference type="InterPro" id="IPR011010">
    <property type="entry name" value="DNA_brk_join_enz"/>
</dbReference>
<dbReference type="InterPro" id="IPR013762">
    <property type="entry name" value="Integrase-like_cat_sf"/>
</dbReference>
<dbReference type="InterPro" id="IPR050090">
    <property type="entry name" value="Tyrosine_recombinase_XerCD"/>
</dbReference>
<dbReference type="PANTHER" id="PTHR30349">
    <property type="entry name" value="PHAGE INTEGRASE-RELATED"/>
    <property type="match status" value="1"/>
</dbReference>
<evidence type="ECO:0000256" key="2">
    <source>
        <dbReference type="ARBA" id="ARBA00023172"/>
    </source>
</evidence>
<keyword evidence="1" id="KW-0229">DNA integration</keyword>
<dbReference type="Pfam" id="PF00589">
    <property type="entry name" value="Phage_integrase"/>
    <property type="match status" value="1"/>
</dbReference>
<dbReference type="RefSeq" id="WP_011794802.1">
    <property type="nucleotide sequence ID" value="NZ_CP023687.1"/>
</dbReference>
<dbReference type="SUPFAM" id="SSF56349">
    <property type="entry name" value="DNA breaking-rejoining enzymes"/>
    <property type="match status" value="1"/>
</dbReference>
<evidence type="ECO:0000259" key="3">
    <source>
        <dbReference type="PROSITE" id="PS51898"/>
    </source>
</evidence>
<dbReference type="EMBL" id="CP127363">
    <property type="protein sequence ID" value="WIY47413.1"/>
    <property type="molecule type" value="Genomic_DNA"/>
</dbReference>
<keyword evidence="5" id="KW-1185">Reference proteome</keyword>
<keyword evidence="2" id="KW-0233">DNA recombination</keyword>
<sequence length="372" mass="42149">MAGKRKRGNSWEYIFKRAGVLEKPLYLSFDDEEEGDRYAARLDALLERGIVPTELRTPDRPMTIQQLVGLFIRDAHPSKKDIGALNTIVASRGGAPLTKIDSGWVDDWISEMKRVDKLAPASIRAKVGALARCCDWGMRKGFLVMPDHPLRTLPEGYAQYTKADEAIAGVRREDVERDRRLEEGEFEQALAVLAGGVLARKQRPLVLEHPRALRCLMILAVESAMRLREMFTLHLAQLDLPRRTVFLDKTKNGDKRQVPLSSVALAELRSYLDDVHGPSPEPGTRLFPWWNGEANDLDATSDYLSKLFIDIFSQAGAQGLKFHDLRHEATSRLFERTQLSDTQIMKITGHKSQRMLMRYANLRASDLSKALW</sequence>
<dbReference type="InterPro" id="IPR002104">
    <property type="entry name" value="Integrase_catalytic"/>
</dbReference>